<dbReference type="NCBIfam" id="TIGR00054">
    <property type="entry name" value="RIP metalloprotease RseP"/>
    <property type="match status" value="1"/>
</dbReference>
<evidence type="ECO:0000256" key="2">
    <source>
        <dbReference type="ARBA" id="ARBA00004141"/>
    </source>
</evidence>
<dbReference type="RefSeq" id="WP_204683727.1">
    <property type="nucleotide sequence ID" value="NZ_BSNR01000019.1"/>
</dbReference>
<gene>
    <name evidence="13" type="primary">rseP</name>
    <name evidence="13" type="ORF">ISP19_17725</name>
</gene>
<feature type="domain" description="PDZ" evidence="12">
    <location>
        <begin position="193"/>
        <end position="255"/>
    </location>
</feature>
<comment type="caution">
    <text evidence="13">The sequence shown here is derived from an EMBL/GenBank/DDBJ whole genome shotgun (WGS) entry which is preliminary data.</text>
</comment>
<dbReference type="EMBL" id="JADIKE010000038">
    <property type="protein sequence ID" value="MBM7127215.1"/>
    <property type="molecule type" value="Genomic_DNA"/>
</dbReference>
<dbReference type="InterPro" id="IPR008915">
    <property type="entry name" value="Peptidase_M50"/>
</dbReference>
<feature type="transmembrane region" description="Helical" evidence="11">
    <location>
        <begin position="98"/>
        <end position="122"/>
    </location>
</feature>
<keyword evidence="9 11" id="KW-0482">Metalloprotease</keyword>
<evidence type="ECO:0000256" key="5">
    <source>
        <dbReference type="ARBA" id="ARBA00022692"/>
    </source>
</evidence>
<feature type="transmembrane region" description="Helical" evidence="11">
    <location>
        <begin position="371"/>
        <end position="392"/>
    </location>
</feature>
<keyword evidence="7 11" id="KW-0862">Zinc</keyword>
<dbReference type="CDD" id="cd23081">
    <property type="entry name" value="cpPDZ_EcRseP-like"/>
    <property type="match status" value="1"/>
</dbReference>
<evidence type="ECO:0000313" key="13">
    <source>
        <dbReference type="EMBL" id="MBM7127215.1"/>
    </source>
</evidence>
<name>A0ABS2K7M9_9GAMM</name>
<evidence type="ECO:0000256" key="3">
    <source>
        <dbReference type="ARBA" id="ARBA00007931"/>
    </source>
</evidence>
<evidence type="ECO:0000256" key="1">
    <source>
        <dbReference type="ARBA" id="ARBA00001947"/>
    </source>
</evidence>
<organism evidence="13 14">
    <name type="scientific">Dyella flava</name>
    <dbReference type="NCBI Taxonomy" id="1920170"/>
    <lineage>
        <taxon>Bacteria</taxon>
        <taxon>Pseudomonadati</taxon>
        <taxon>Pseudomonadota</taxon>
        <taxon>Gammaproteobacteria</taxon>
        <taxon>Lysobacterales</taxon>
        <taxon>Rhodanobacteraceae</taxon>
        <taxon>Dyella</taxon>
    </lineage>
</organism>
<dbReference type="PANTHER" id="PTHR42837">
    <property type="entry name" value="REGULATOR OF SIGMA-E PROTEASE RSEP"/>
    <property type="match status" value="1"/>
</dbReference>
<keyword evidence="6 11" id="KW-0378">Hydrolase</keyword>
<dbReference type="Proteomes" id="UP001430149">
    <property type="component" value="Unassembled WGS sequence"/>
</dbReference>
<accession>A0ABS2K7M9</accession>
<dbReference type="InterPro" id="IPR004387">
    <property type="entry name" value="Pept_M50_Zn"/>
</dbReference>
<evidence type="ECO:0000256" key="7">
    <source>
        <dbReference type="ARBA" id="ARBA00022833"/>
    </source>
</evidence>
<evidence type="ECO:0000259" key="12">
    <source>
        <dbReference type="PROSITE" id="PS50106"/>
    </source>
</evidence>
<keyword evidence="5 11" id="KW-0812">Transmembrane</keyword>
<dbReference type="InterPro" id="IPR001478">
    <property type="entry name" value="PDZ"/>
</dbReference>
<dbReference type="InterPro" id="IPR036034">
    <property type="entry name" value="PDZ_sf"/>
</dbReference>
<comment type="cofactor">
    <cofactor evidence="1 11">
        <name>Zn(2+)</name>
        <dbReference type="ChEBI" id="CHEBI:29105"/>
    </cofactor>
</comment>
<evidence type="ECO:0000256" key="9">
    <source>
        <dbReference type="ARBA" id="ARBA00023049"/>
    </source>
</evidence>
<dbReference type="CDD" id="cd06163">
    <property type="entry name" value="S2P-M50_PDZ_RseP-like"/>
    <property type="match status" value="2"/>
</dbReference>
<keyword evidence="10 11" id="KW-0472">Membrane</keyword>
<comment type="subcellular location">
    <subcellularLocation>
        <location evidence="2">Membrane</location>
        <topology evidence="2">Multi-pass membrane protein</topology>
    </subcellularLocation>
</comment>
<dbReference type="SMART" id="SM00228">
    <property type="entry name" value="PDZ"/>
    <property type="match status" value="2"/>
</dbReference>
<keyword evidence="4" id="KW-0645">Protease</keyword>
<evidence type="ECO:0000256" key="4">
    <source>
        <dbReference type="ARBA" id="ARBA00022670"/>
    </source>
</evidence>
<dbReference type="PROSITE" id="PS50106">
    <property type="entry name" value="PDZ"/>
    <property type="match status" value="1"/>
</dbReference>
<dbReference type="SUPFAM" id="SSF50156">
    <property type="entry name" value="PDZ domain-like"/>
    <property type="match status" value="2"/>
</dbReference>
<evidence type="ECO:0000256" key="10">
    <source>
        <dbReference type="ARBA" id="ARBA00023136"/>
    </source>
</evidence>
<evidence type="ECO:0000256" key="11">
    <source>
        <dbReference type="RuleBase" id="RU362031"/>
    </source>
</evidence>
<dbReference type="Gene3D" id="2.30.42.10">
    <property type="match status" value="2"/>
</dbReference>
<dbReference type="PANTHER" id="PTHR42837:SF2">
    <property type="entry name" value="MEMBRANE METALLOPROTEASE ARASP2, CHLOROPLASTIC-RELATED"/>
    <property type="match status" value="1"/>
</dbReference>
<comment type="similarity">
    <text evidence="3 11">Belongs to the peptidase M50B family.</text>
</comment>
<sequence length="446" mass="47728">MNPFFGSVFWLLVTLGVLVTFHEFGHYWVARRCGVKVLRFSVGFGNALWKRIGRDGTEYQIAAIPLGGYVKMLDAREGDVDPALRHQEFTAQPIWKRIAIVAAGPGFNIIFTLAAFWLMFVLGRTDYPPIVTAAPQSIAAEAGIQPGDRLLTVGGEPVTTWSGSLDVIANALLGRTPIAVTVRGSDGAQRSLVLPLNRLPAGEDIGQYMDKLGLQLGAAPAIVGTVSPGDPAALAGLQAGDKIVRVDGNGVKDFNDLSKQIVAAAAKSPKLALDVERQGKTLQLAVMARMESPDGGTPRWVIGVTPEMAIQHYGPLKALAESFDLTWQRTVDTFGMVGKMLTGQASTKNLSGVIGIAQAANMSAQAGLDRFLEFLGLVSLSLAILNLLPIPILDGGHLLYYLIELIKGSPVSERTMIAGQYVGIALLFTLMGLAFYNDIHRIILPS</sequence>
<reference evidence="13" key="1">
    <citation type="submission" date="2020-10" db="EMBL/GenBank/DDBJ databases">
        <title>Phylogeny of dyella-like bacteria.</title>
        <authorList>
            <person name="Fu J."/>
        </authorList>
    </citation>
    <scope>NUCLEOTIDE SEQUENCE</scope>
    <source>
        <strain evidence="13">DHOC52</strain>
    </source>
</reference>
<feature type="transmembrane region" description="Helical" evidence="11">
    <location>
        <begin position="417"/>
        <end position="436"/>
    </location>
</feature>
<evidence type="ECO:0000313" key="14">
    <source>
        <dbReference type="Proteomes" id="UP001430149"/>
    </source>
</evidence>
<dbReference type="InterPro" id="IPR041489">
    <property type="entry name" value="PDZ_6"/>
</dbReference>
<evidence type="ECO:0000256" key="8">
    <source>
        <dbReference type="ARBA" id="ARBA00022989"/>
    </source>
</evidence>
<dbReference type="EC" id="3.4.24.-" evidence="11"/>
<dbReference type="GO" id="GO:0008237">
    <property type="term" value="F:metallopeptidase activity"/>
    <property type="evidence" value="ECO:0007669"/>
    <property type="project" value="UniProtKB-KW"/>
</dbReference>
<proteinExistence type="inferred from homology"/>
<dbReference type="Pfam" id="PF17820">
    <property type="entry name" value="PDZ_6"/>
    <property type="match status" value="2"/>
</dbReference>
<evidence type="ECO:0000256" key="6">
    <source>
        <dbReference type="ARBA" id="ARBA00022801"/>
    </source>
</evidence>
<keyword evidence="11" id="KW-0479">Metal-binding</keyword>
<keyword evidence="14" id="KW-1185">Reference proteome</keyword>
<protein>
    <recommendedName>
        <fullName evidence="11">Zinc metalloprotease</fullName>
        <ecNumber evidence="11">3.4.24.-</ecNumber>
    </recommendedName>
</protein>
<keyword evidence="8 11" id="KW-1133">Transmembrane helix</keyword>
<dbReference type="Pfam" id="PF02163">
    <property type="entry name" value="Peptidase_M50"/>
    <property type="match status" value="1"/>
</dbReference>